<dbReference type="EMBL" id="BARS01009828">
    <property type="protein sequence ID" value="GAF80155.1"/>
    <property type="molecule type" value="Genomic_DNA"/>
</dbReference>
<evidence type="ECO:0008006" key="2">
    <source>
        <dbReference type="Google" id="ProtNLM"/>
    </source>
</evidence>
<dbReference type="AlphaFoldDB" id="X0TVK8"/>
<gene>
    <name evidence="1" type="ORF">S01H1_18388</name>
</gene>
<evidence type="ECO:0000313" key="1">
    <source>
        <dbReference type="EMBL" id="GAF80155.1"/>
    </source>
</evidence>
<feature type="non-terminal residue" evidence="1">
    <location>
        <position position="271"/>
    </location>
</feature>
<name>X0TVK8_9ZZZZ</name>
<accession>X0TVK8</accession>
<organism evidence="1">
    <name type="scientific">marine sediment metagenome</name>
    <dbReference type="NCBI Taxonomy" id="412755"/>
    <lineage>
        <taxon>unclassified sequences</taxon>
        <taxon>metagenomes</taxon>
        <taxon>ecological metagenomes</taxon>
    </lineage>
</organism>
<sequence length="271" mass="30742">MPSGFDKKRILIVHPEGNINNNPNLTGIVEILCESGCEVDIYSPRRDHIYQHTPCRGSRLVLIDGEGLSVEGMFVLSGQSFSTEQQISDYLREKFGCYDLAIGVDRGIIDAALIAQANDIEYALISYEIFFGKETGSEFKRPVIKACQWLDFAVCQDPVRARYLAVENGISLKKIINIPVAGRQTREASKSYYLHDKLSIPRDKRIVLFMGSIDKWSGVDLITQSVINWPDPWVLVLHNRYGLDDHTRGYFEKYKDSNKIFFSTDPVVDPN</sequence>
<comment type="caution">
    <text evidence="1">The sequence shown here is derived from an EMBL/GenBank/DDBJ whole genome shotgun (WGS) entry which is preliminary data.</text>
</comment>
<dbReference type="SUPFAM" id="SSF53756">
    <property type="entry name" value="UDP-Glycosyltransferase/glycogen phosphorylase"/>
    <property type="match status" value="1"/>
</dbReference>
<reference evidence="1" key="1">
    <citation type="journal article" date="2014" name="Front. Microbiol.">
        <title>High frequency of phylogenetically diverse reductive dehalogenase-homologous genes in deep subseafloor sedimentary metagenomes.</title>
        <authorList>
            <person name="Kawai M."/>
            <person name="Futagami T."/>
            <person name="Toyoda A."/>
            <person name="Takaki Y."/>
            <person name="Nishi S."/>
            <person name="Hori S."/>
            <person name="Arai W."/>
            <person name="Tsubouchi T."/>
            <person name="Morono Y."/>
            <person name="Uchiyama I."/>
            <person name="Ito T."/>
            <person name="Fujiyama A."/>
            <person name="Inagaki F."/>
            <person name="Takami H."/>
        </authorList>
    </citation>
    <scope>NUCLEOTIDE SEQUENCE</scope>
    <source>
        <strain evidence="1">Expedition CK06-06</strain>
    </source>
</reference>
<proteinExistence type="predicted"/>
<protein>
    <recommendedName>
        <fullName evidence="2">Glycosyltransferase subfamily 4-like N-terminal domain-containing protein</fullName>
    </recommendedName>
</protein>